<evidence type="ECO:0000256" key="1">
    <source>
        <dbReference type="SAM" id="MobiDB-lite"/>
    </source>
</evidence>
<accession>A0A7K3QWM6</accession>
<dbReference type="EMBL" id="JAAGMR010000245">
    <property type="protein sequence ID" value="NEB94314.1"/>
    <property type="molecule type" value="Genomic_DNA"/>
</dbReference>
<sequence>SGAAGASSALERASPPAPGALVLRALVDAGLLEEDPSGRYRVHDLLRLFVQAAGTSLPATAPHDPAAKPEPPTD</sequence>
<dbReference type="Proteomes" id="UP000470520">
    <property type="component" value="Unassembled WGS sequence"/>
</dbReference>
<proteinExistence type="predicted"/>
<gene>
    <name evidence="2" type="ORF">G3I21_21950</name>
</gene>
<protein>
    <submittedName>
        <fullName evidence="2">Uncharacterized protein</fullName>
    </submittedName>
</protein>
<comment type="caution">
    <text evidence="2">The sequence shown here is derived from an EMBL/GenBank/DDBJ whole genome shotgun (WGS) entry which is preliminary data.</text>
</comment>
<reference evidence="2 3" key="1">
    <citation type="submission" date="2020-01" db="EMBL/GenBank/DDBJ databases">
        <title>Insect and environment-associated Actinomycetes.</title>
        <authorList>
            <person name="Currrie C."/>
            <person name="Chevrette M."/>
            <person name="Carlson C."/>
            <person name="Stubbendieck R."/>
            <person name="Wendt-Pienkowski E."/>
        </authorList>
    </citation>
    <scope>NUCLEOTIDE SEQUENCE [LARGE SCALE GENOMIC DNA]</scope>
    <source>
        <strain evidence="2 3">SID7754</strain>
    </source>
</reference>
<evidence type="ECO:0000313" key="2">
    <source>
        <dbReference type="EMBL" id="NEB94314.1"/>
    </source>
</evidence>
<feature type="region of interest" description="Disordered" evidence="1">
    <location>
        <begin position="55"/>
        <end position="74"/>
    </location>
</feature>
<dbReference type="RefSeq" id="WP_164191370.1">
    <property type="nucleotide sequence ID" value="NZ_JAAGMR010000245.1"/>
</dbReference>
<organism evidence="2 3">
    <name type="scientific">Streptomyces bauhiniae</name>
    <dbReference type="NCBI Taxonomy" id="2340725"/>
    <lineage>
        <taxon>Bacteria</taxon>
        <taxon>Bacillati</taxon>
        <taxon>Actinomycetota</taxon>
        <taxon>Actinomycetes</taxon>
        <taxon>Kitasatosporales</taxon>
        <taxon>Streptomycetaceae</taxon>
        <taxon>Streptomyces</taxon>
    </lineage>
</organism>
<name>A0A7K3QWM6_9ACTN</name>
<dbReference type="AlphaFoldDB" id="A0A7K3QWM6"/>
<evidence type="ECO:0000313" key="3">
    <source>
        <dbReference type="Proteomes" id="UP000470520"/>
    </source>
</evidence>
<feature type="non-terminal residue" evidence="2">
    <location>
        <position position="1"/>
    </location>
</feature>